<dbReference type="AlphaFoldDB" id="A0A2N0UZH0"/>
<keyword evidence="4" id="KW-1185">Reference proteome</keyword>
<sequence length="111" mass="12691">MNKNIDYTALGKRIKNKRIEKGFTQEQLGELCELSAAHIGHIERGTRILSVDVLFRISQALDTSIDWLVFDSVENKHMFNEINSVLKNTDKTKVTTFLNTVRVLADNIDKL</sequence>
<reference evidence="3" key="1">
    <citation type="journal article" date="2018" name="Environ. Microbiol.">
        <title>Sporulation capability and amylosome conservation among diverse human colonic and rumen isolates of the keystone starch-degrader Ruminococcus bromii.</title>
        <authorList>
            <person name="Mukhopadhya I."/>
            <person name="Morais S."/>
            <person name="Laverde-Gomez J."/>
            <person name="Sheridan P.O."/>
            <person name="Walker A.W."/>
            <person name="Kelly W."/>
            <person name="Klieve A.V."/>
            <person name="Ouwerkerk D."/>
            <person name="Duncan S.H."/>
            <person name="Louis P."/>
            <person name="Koropatkin N."/>
            <person name="Cockburn D."/>
            <person name="Kibler R."/>
            <person name="Cooper P.J."/>
            <person name="Sandoval C."/>
            <person name="Crost E."/>
            <person name="Juge N."/>
            <person name="Bayer E.A."/>
            <person name="Flint H.J."/>
        </authorList>
    </citation>
    <scope>NUCLEOTIDE SEQUENCE [LARGE SCALE GENOMIC DNA]</scope>
    <source>
        <strain evidence="3">ATCC 27255</strain>
    </source>
</reference>
<dbReference type="RefSeq" id="WP_101028423.1">
    <property type="nucleotide sequence ID" value="NZ_CABMMZ010000026.1"/>
</dbReference>
<comment type="caution">
    <text evidence="3">The sequence shown here is derived from an EMBL/GenBank/DDBJ whole genome shotgun (WGS) entry which is preliminary data.</text>
</comment>
<evidence type="ECO:0000313" key="4">
    <source>
        <dbReference type="Proteomes" id="UP000233425"/>
    </source>
</evidence>
<feature type="domain" description="HTH cro/C1-type" evidence="2">
    <location>
        <begin position="14"/>
        <end position="68"/>
    </location>
</feature>
<proteinExistence type="predicted"/>
<dbReference type="PANTHER" id="PTHR46558:SF4">
    <property type="entry name" value="DNA-BIDING PHAGE PROTEIN"/>
    <property type="match status" value="1"/>
</dbReference>
<organism evidence="3 4">
    <name type="scientific">Ruminococcus bromii</name>
    <dbReference type="NCBI Taxonomy" id="40518"/>
    <lineage>
        <taxon>Bacteria</taxon>
        <taxon>Bacillati</taxon>
        <taxon>Bacillota</taxon>
        <taxon>Clostridia</taxon>
        <taxon>Eubacteriales</taxon>
        <taxon>Oscillospiraceae</taxon>
        <taxon>Ruminococcus</taxon>
    </lineage>
</organism>
<evidence type="ECO:0000259" key="2">
    <source>
        <dbReference type="PROSITE" id="PS50943"/>
    </source>
</evidence>
<accession>A0A2N0UZH0</accession>
<name>A0A2N0UZH0_9FIRM</name>
<dbReference type="EMBL" id="NNSR01000026">
    <property type="protein sequence ID" value="PKD32348.1"/>
    <property type="molecule type" value="Genomic_DNA"/>
</dbReference>
<dbReference type="InterPro" id="IPR001387">
    <property type="entry name" value="Cro/C1-type_HTH"/>
</dbReference>
<evidence type="ECO:0000313" key="3">
    <source>
        <dbReference type="EMBL" id="PKD32348.1"/>
    </source>
</evidence>
<protein>
    <submittedName>
        <fullName evidence="3">Anaerobic benzoate catabolism transcriptional regulator</fullName>
    </submittedName>
</protein>
<dbReference type="PROSITE" id="PS50943">
    <property type="entry name" value="HTH_CROC1"/>
    <property type="match status" value="1"/>
</dbReference>
<dbReference type="SMART" id="SM00530">
    <property type="entry name" value="HTH_XRE"/>
    <property type="match status" value="1"/>
</dbReference>
<dbReference type="InterPro" id="IPR010982">
    <property type="entry name" value="Lambda_DNA-bd_dom_sf"/>
</dbReference>
<dbReference type="SUPFAM" id="SSF47413">
    <property type="entry name" value="lambda repressor-like DNA-binding domains"/>
    <property type="match status" value="1"/>
</dbReference>
<dbReference type="Gene3D" id="1.10.260.40">
    <property type="entry name" value="lambda repressor-like DNA-binding domains"/>
    <property type="match status" value="1"/>
</dbReference>
<dbReference type="Pfam" id="PF01381">
    <property type="entry name" value="HTH_3"/>
    <property type="match status" value="1"/>
</dbReference>
<evidence type="ECO:0000256" key="1">
    <source>
        <dbReference type="ARBA" id="ARBA00023125"/>
    </source>
</evidence>
<dbReference type="PANTHER" id="PTHR46558">
    <property type="entry name" value="TRACRIPTIONAL REGULATORY PROTEIN-RELATED-RELATED"/>
    <property type="match status" value="1"/>
</dbReference>
<dbReference type="Proteomes" id="UP000233425">
    <property type="component" value="Unassembled WGS sequence"/>
</dbReference>
<gene>
    <name evidence="3" type="ORF">RBATCC27255_00296</name>
</gene>
<dbReference type="CDD" id="cd00093">
    <property type="entry name" value="HTH_XRE"/>
    <property type="match status" value="1"/>
</dbReference>
<keyword evidence="1" id="KW-0238">DNA-binding</keyword>
<dbReference type="GO" id="GO:0003677">
    <property type="term" value="F:DNA binding"/>
    <property type="evidence" value="ECO:0007669"/>
    <property type="project" value="UniProtKB-KW"/>
</dbReference>